<protein>
    <submittedName>
        <fullName evidence="1">Uncharacterized protein</fullName>
    </submittedName>
</protein>
<name>J3LG59_ORYBR</name>
<dbReference type="Proteomes" id="UP000006038">
    <property type="component" value="Unassembled WGS sequence"/>
</dbReference>
<dbReference type="Gramene" id="OB02G36260.1">
    <property type="protein sequence ID" value="OB02G36260.1"/>
    <property type="gene ID" value="OB02G36260"/>
</dbReference>
<accession>J3LG59</accession>
<evidence type="ECO:0000313" key="1">
    <source>
        <dbReference type="EnsemblPlants" id="OB02G36260.1"/>
    </source>
</evidence>
<keyword evidence="2" id="KW-1185">Reference proteome</keyword>
<sequence>SNPSKKNPHSIFIQENNVLFSTKKSVCFLLVRSILKRSNLSQKKSTFNFIKKIKFFFL</sequence>
<reference evidence="1" key="1">
    <citation type="submission" date="2013-04" db="UniProtKB">
        <authorList>
            <consortium name="EnsemblPlants"/>
        </authorList>
    </citation>
    <scope>IDENTIFICATION</scope>
</reference>
<evidence type="ECO:0000313" key="2">
    <source>
        <dbReference type="Proteomes" id="UP000006038"/>
    </source>
</evidence>
<dbReference type="EnsemblPlants" id="OB02G36260.1">
    <property type="protein sequence ID" value="OB02G36260.1"/>
    <property type="gene ID" value="OB02G36260"/>
</dbReference>
<dbReference type="HOGENOM" id="CLU_2985170_0_0_1"/>
<proteinExistence type="predicted"/>
<organism evidence="1">
    <name type="scientific">Oryza brachyantha</name>
    <name type="common">malo sina</name>
    <dbReference type="NCBI Taxonomy" id="4533"/>
    <lineage>
        <taxon>Eukaryota</taxon>
        <taxon>Viridiplantae</taxon>
        <taxon>Streptophyta</taxon>
        <taxon>Embryophyta</taxon>
        <taxon>Tracheophyta</taxon>
        <taxon>Spermatophyta</taxon>
        <taxon>Magnoliopsida</taxon>
        <taxon>Liliopsida</taxon>
        <taxon>Poales</taxon>
        <taxon>Poaceae</taxon>
        <taxon>BOP clade</taxon>
        <taxon>Oryzoideae</taxon>
        <taxon>Oryzeae</taxon>
        <taxon>Oryzinae</taxon>
        <taxon>Oryza</taxon>
    </lineage>
</organism>
<dbReference type="AlphaFoldDB" id="J3LG59"/>